<proteinExistence type="predicted"/>
<evidence type="ECO:0000256" key="2">
    <source>
        <dbReference type="ARBA" id="ARBA00022692"/>
    </source>
</evidence>
<comment type="subcellular location">
    <subcellularLocation>
        <location evidence="1">Membrane</location>
        <topology evidence="1">Multi-pass membrane protein</topology>
    </subcellularLocation>
</comment>
<dbReference type="Gene3D" id="1.20.1250.20">
    <property type="entry name" value="MFS general substrate transporter like domains"/>
    <property type="match status" value="3"/>
</dbReference>
<dbReference type="PANTHER" id="PTHR11662:SF399">
    <property type="entry name" value="FI19708P1-RELATED"/>
    <property type="match status" value="1"/>
</dbReference>
<comment type="caution">
    <text evidence="7">The sequence shown here is derived from an EMBL/GenBank/DDBJ whole genome shotgun (WGS) entry which is preliminary data.</text>
</comment>
<evidence type="ECO:0008006" key="9">
    <source>
        <dbReference type="Google" id="ProtNLM"/>
    </source>
</evidence>
<dbReference type="Pfam" id="PF07690">
    <property type="entry name" value="MFS_1"/>
    <property type="match status" value="1"/>
</dbReference>
<keyword evidence="3 6" id="KW-1133">Transmembrane helix</keyword>
<evidence type="ECO:0000256" key="3">
    <source>
        <dbReference type="ARBA" id="ARBA00022989"/>
    </source>
</evidence>
<feature type="compositionally biased region" description="Pro residues" evidence="5">
    <location>
        <begin position="29"/>
        <end position="38"/>
    </location>
</feature>
<evidence type="ECO:0000256" key="1">
    <source>
        <dbReference type="ARBA" id="ARBA00004141"/>
    </source>
</evidence>
<dbReference type="InterPro" id="IPR011701">
    <property type="entry name" value="MFS"/>
</dbReference>
<dbReference type="InterPro" id="IPR050382">
    <property type="entry name" value="MFS_Na/Anion_cotransporter"/>
</dbReference>
<keyword evidence="2 6" id="KW-0812">Transmembrane</keyword>
<evidence type="ECO:0000256" key="4">
    <source>
        <dbReference type="ARBA" id="ARBA00023136"/>
    </source>
</evidence>
<feature type="non-terminal residue" evidence="7">
    <location>
        <position position="1"/>
    </location>
</feature>
<keyword evidence="4 6" id="KW-0472">Membrane</keyword>
<evidence type="ECO:0000313" key="7">
    <source>
        <dbReference type="EMBL" id="CAK0808245.1"/>
    </source>
</evidence>
<feature type="region of interest" description="Disordered" evidence="5">
    <location>
        <begin position="177"/>
        <end position="203"/>
    </location>
</feature>
<organism evidence="7 8">
    <name type="scientific">Prorocentrum cordatum</name>
    <dbReference type="NCBI Taxonomy" id="2364126"/>
    <lineage>
        <taxon>Eukaryota</taxon>
        <taxon>Sar</taxon>
        <taxon>Alveolata</taxon>
        <taxon>Dinophyceae</taxon>
        <taxon>Prorocentrales</taxon>
        <taxon>Prorocentraceae</taxon>
        <taxon>Prorocentrum</taxon>
    </lineage>
</organism>
<feature type="transmembrane region" description="Helical" evidence="6">
    <location>
        <begin position="212"/>
        <end position="235"/>
    </location>
</feature>
<feature type="transmembrane region" description="Helical" evidence="6">
    <location>
        <begin position="241"/>
        <end position="260"/>
    </location>
</feature>
<evidence type="ECO:0000256" key="5">
    <source>
        <dbReference type="SAM" id="MobiDB-lite"/>
    </source>
</evidence>
<dbReference type="SUPFAM" id="SSF103473">
    <property type="entry name" value="MFS general substrate transporter"/>
    <property type="match status" value="2"/>
</dbReference>
<gene>
    <name evidence="7" type="ORF">PCOR1329_LOCUS13900</name>
</gene>
<dbReference type="Proteomes" id="UP001189429">
    <property type="component" value="Unassembled WGS sequence"/>
</dbReference>
<reference evidence="7" key="1">
    <citation type="submission" date="2023-10" db="EMBL/GenBank/DDBJ databases">
        <authorList>
            <person name="Chen Y."/>
            <person name="Shah S."/>
            <person name="Dougan E. K."/>
            <person name="Thang M."/>
            <person name="Chan C."/>
        </authorList>
    </citation>
    <scope>NUCLEOTIDE SEQUENCE [LARGE SCALE GENOMIC DNA]</scope>
</reference>
<feature type="transmembrane region" description="Helical" evidence="6">
    <location>
        <begin position="439"/>
        <end position="460"/>
    </location>
</feature>
<evidence type="ECO:0000256" key="6">
    <source>
        <dbReference type="SAM" id="Phobius"/>
    </source>
</evidence>
<feature type="transmembrane region" description="Helical" evidence="6">
    <location>
        <begin position="386"/>
        <end position="419"/>
    </location>
</feature>
<dbReference type="EMBL" id="CAUYUJ010004124">
    <property type="protein sequence ID" value="CAK0808245.1"/>
    <property type="molecule type" value="Genomic_DNA"/>
</dbReference>
<sequence>LPLLLLLSSSSLKPQGGQLARPRFSAAPGAPPQNPPVPLRRCLFRRRHGGDRGAGRVRREPATARRRCQGRRARLAARHWVVALVFFSRVSQTVLRMAMGALVIPLCEDMRCGAGAKGWLLSAHAAGYCSTQVLGGCLADRLGGKERGLVGAGSLGPRGGGDACCCVGLRARRHRRLPGRHGSDHGPALPRKHPAARAVAPRRGERAVASTALDSGITLGSLIVVPLSGVLAVWIGWRSTFTVYGLGMLAYALVWAWLAADSPAGCAYCSAEERSFLERALPKKDGQKELDTPSGKWRFLDCVTYARLWAIYGSHFTFNYAVYFVNSWSATYYLETFGLRPEQAGLHLSMPHVANSLVKVLVNPALERWMKGWGADTLKCRRTFSVLGFVGLALFLGLVPACASPAGATLFFSVAFGFLALHPSGFKANYMDVTTSRGGLVSGIGNTVGSAGSTVGPLVVAHLRDATGGWAAAFQSVALLNVASAVLFLTMSSTVPIEAPSRSPEGAKKRE</sequence>
<evidence type="ECO:0000313" key="8">
    <source>
        <dbReference type="Proteomes" id="UP001189429"/>
    </source>
</evidence>
<dbReference type="PANTHER" id="PTHR11662">
    <property type="entry name" value="SOLUTE CARRIER FAMILY 17"/>
    <property type="match status" value="1"/>
</dbReference>
<name>A0ABN9QPX3_9DINO</name>
<dbReference type="InterPro" id="IPR036259">
    <property type="entry name" value="MFS_trans_sf"/>
</dbReference>
<accession>A0ABN9QPX3</accession>
<feature type="region of interest" description="Disordered" evidence="5">
    <location>
        <begin position="15"/>
        <end position="39"/>
    </location>
</feature>
<protein>
    <recommendedName>
        <fullName evidence="9">Major facilitator superfamily (MFS) profile domain-containing protein</fullName>
    </recommendedName>
</protein>
<keyword evidence="8" id="KW-1185">Reference proteome</keyword>
<feature type="transmembrane region" description="Helical" evidence="6">
    <location>
        <begin position="472"/>
        <end position="491"/>
    </location>
</feature>